<keyword evidence="2" id="KW-0472">Membrane</keyword>
<dbReference type="AlphaFoldDB" id="A0AAD1S6N4"/>
<reference evidence="3" key="1">
    <citation type="submission" date="2022-03" db="EMBL/GenBank/DDBJ databases">
        <authorList>
            <person name="Alioto T."/>
            <person name="Alioto T."/>
            <person name="Gomez Garrido J."/>
        </authorList>
    </citation>
    <scope>NUCLEOTIDE SEQUENCE</scope>
</reference>
<name>A0AAD1S6N4_PELCU</name>
<dbReference type="EMBL" id="OW240916">
    <property type="protein sequence ID" value="CAH2293832.1"/>
    <property type="molecule type" value="Genomic_DNA"/>
</dbReference>
<evidence type="ECO:0000256" key="1">
    <source>
        <dbReference type="SAM" id="MobiDB-lite"/>
    </source>
</evidence>
<feature type="compositionally biased region" description="Polar residues" evidence="1">
    <location>
        <begin position="92"/>
        <end position="111"/>
    </location>
</feature>
<feature type="transmembrane region" description="Helical" evidence="2">
    <location>
        <begin position="6"/>
        <end position="27"/>
    </location>
</feature>
<keyword evidence="4" id="KW-1185">Reference proteome</keyword>
<evidence type="ECO:0000313" key="4">
    <source>
        <dbReference type="Proteomes" id="UP001295444"/>
    </source>
</evidence>
<accession>A0AAD1S6N4</accession>
<evidence type="ECO:0000313" key="3">
    <source>
        <dbReference type="EMBL" id="CAH2293832.1"/>
    </source>
</evidence>
<organism evidence="3 4">
    <name type="scientific">Pelobates cultripes</name>
    <name type="common">Western spadefoot toad</name>
    <dbReference type="NCBI Taxonomy" id="61616"/>
    <lineage>
        <taxon>Eukaryota</taxon>
        <taxon>Metazoa</taxon>
        <taxon>Chordata</taxon>
        <taxon>Craniata</taxon>
        <taxon>Vertebrata</taxon>
        <taxon>Euteleostomi</taxon>
        <taxon>Amphibia</taxon>
        <taxon>Batrachia</taxon>
        <taxon>Anura</taxon>
        <taxon>Pelobatoidea</taxon>
        <taxon>Pelobatidae</taxon>
        <taxon>Pelobates</taxon>
    </lineage>
</organism>
<keyword evidence="2" id="KW-1133">Transmembrane helix</keyword>
<keyword evidence="2" id="KW-0812">Transmembrane</keyword>
<feature type="region of interest" description="Disordered" evidence="1">
    <location>
        <begin position="87"/>
        <end position="111"/>
    </location>
</feature>
<protein>
    <submittedName>
        <fullName evidence="3">Uncharacterized protein</fullName>
    </submittedName>
</protein>
<sequence>MSPLPIIASHPIIGLTAAIPIMAAAIHHTAAGHYNIRADAHPAPLRPPIPLGERQPPSPIWPLFRLPSNDAPQCYYYVCRHRHRHAGAHHNVPSNGQPRPQLNLPTSHYDR</sequence>
<proteinExistence type="predicted"/>
<dbReference type="Proteomes" id="UP001295444">
    <property type="component" value="Chromosome 05"/>
</dbReference>
<gene>
    <name evidence="3" type="ORF">PECUL_23A036727</name>
</gene>
<evidence type="ECO:0000256" key="2">
    <source>
        <dbReference type="SAM" id="Phobius"/>
    </source>
</evidence>